<proteinExistence type="predicted"/>
<dbReference type="Proteomes" id="UP001202180">
    <property type="component" value="Unassembled WGS sequence"/>
</dbReference>
<evidence type="ECO:0000313" key="1">
    <source>
        <dbReference type="EMBL" id="MCK8494597.1"/>
    </source>
</evidence>
<name>A0ABT0HQZ3_9BACT</name>
<accession>A0ABT0HQZ3</accession>
<feature type="non-terminal residue" evidence="1">
    <location>
        <position position="436"/>
    </location>
</feature>
<keyword evidence="2" id="KW-1185">Reference proteome</keyword>
<evidence type="ECO:0008006" key="3">
    <source>
        <dbReference type="Google" id="ProtNLM"/>
    </source>
</evidence>
<organism evidence="1 2">
    <name type="scientific">Spirosoma liriopis</name>
    <dbReference type="NCBI Taxonomy" id="2937440"/>
    <lineage>
        <taxon>Bacteria</taxon>
        <taxon>Pseudomonadati</taxon>
        <taxon>Bacteroidota</taxon>
        <taxon>Cytophagia</taxon>
        <taxon>Cytophagales</taxon>
        <taxon>Cytophagaceae</taxon>
        <taxon>Spirosoma</taxon>
    </lineage>
</organism>
<sequence length="436" mass="49042">MEILFRDNAPSCSPTSGQTQWRLFSANWCPCNQTPNWQNKEIRCNGGNRQWWQHDDNECSNQGNRWGEVVEYNTCACRSSDPNWQNKEIRCNGGNRQWWQHDDNECSNQGNRWGEVVEYNTCACRSSDPNWQNKEIRCNGGNRQWWQHDDNECSNQGNRWGEVVEYNTCACRSSDPNWQNKEIRCNGGNRQWWQHDDNECSNQGNRWGEVVEYNTCACRSSDPNWQNKEIRCNGGNRQWWQHDDNECSNQGNRWGEVVEYNTCSCGAKPSLATLVKVGAADFSSAPSFQLCEGSNLVFGMDRAANTGYNVQWSGPAGQGPLNDNWFINNITQGGTYTYTVTDLSTGCASSASVTVAFKAKPSLATLVKVGAADFSSAPSFQLCEGSNLVFGMDRAANTGYNVQWSGPAGQGPLNDNWFINNITQGGTYTYTVTDLS</sequence>
<protein>
    <recommendedName>
        <fullName evidence="3">Ig-like domain-containing protein</fullName>
    </recommendedName>
</protein>
<evidence type="ECO:0000313" key="2">
    <source>
        <dbReference type="Proteomes" id="UP001202180"/>
    </source>
</evidence>
<gene>
    <name evidence="1" type="ORF">M0L20_22200</name>
</gene>
<reference evidence="1 2" key="1">
    <citation type="submission" date="2022-04" db="EMBL/GenBank/DDBJ databases">
        <title>Spirosoma sp. strain RP8 genome sequencing and assembly.</title>
        <authorList>
            <person name="Jung Y."/>
        </authorList>
    </citation>
    <scope>NUCLEOTIDE SEQUENCE [LARGE SCALE GENOMIC DNA]</scope>
    <source>
        <strain evidence="1 2">RP8</strain>
    </source>
</reference>
<dbReference type="RefSeq" id="WP_248479104.1">
    <property type="nucleotide sequence ID" value="NZ_JALPRF010000003.1"/>
</dbReference>
<comment type="caution">
    <text evidence="1">The sequence shown here is derived from an EMBL/GenBank/DDBJ whole genome shotgun (WGS) entry which is preliminary data.</text>
</comment>
<dbReference type="EMBL" id="JALPRF010000003">
    <property type="protein sequence ID" value="MCK8494597.1"/>
    <property type="molecule type" value="Genomic_DNA"/>
</dbReference>